<dbReference type="InterPro" id="IPR005135">
    <property type="entry name" value="Endo/exonuclease/phosphatase"/>
</dbReference>
<dbReference type="RefSeq" id="WP_183828596.1">
    <property type="nucleotide sequence ID" value="NZ_JACHEU010000001.1"/>
</dbReference>
<reference evidence="4 5" key="1">
    <citation type="submission" date="2020-08" db="EMBL/GenBank/DDBJ databases">
        <title>Genomic Encyclopedia of Type Strains, Phase IV (KMG-IV): sequencing the most valuable type-strain genomes for metagenomic binning, comparative biology and taxonomic classification.</title>
        <authorList>
            <person name="Goeker M."/>
        </authorList>
    </citation>
    <scope>NUCLEOTIDE SEQUENCE [LARGE SCALE GENOMIC DNA]</scope>
    <source>
        <strain evidence="4 5">DSM 11099</strain>
    </source>
</reference>
<evidence type="ECO:0000256" key="1">
    <source>
        <dbReference type="SAM" id="MobiDB-lite"/>
    </source>
</evidence>
<keyword evidence="4" id="KW-0378">Hydrolase</keyword>
<feature type="transmembrane region" description="Helical" evidence="2">
    <location>
        <begin position="40"/>
        <end position="55"/>
    </location>
</feature>
<evidence type="ECO:0000256" key="2">
    <source>
        <dbReference type="SAM" id="Phobius"/>
    </source>
</evidence>
<keyword evidence="4" id="KW-0255">Endonuclease</keyword>
<dbReference type="GO" id="GO:0004519">
    <property type="term" value="F:endonuclease activity"/>
    <property type="evidence" value="ECO:0007669"/>
    <property type="project" value="UniProtKB-KW"/>
</dbReference>
<proteinExistence type="predicted"/>
<feature type="transmembrane region" description="Helical" evidence="2">
    <location>
        <begin position="60"/>
        <end position="80"/>
    </location>
</feature>
<dbReference type="EMBL" id="JACHEU010000001">
    <property type="protein sequence ID" value="MBB6012348.1"/>
    <property type="molecule type" value="Genomic_DNA"/>
</dbReference>
<dbReference type="Gene3D" id="3.60.10.10">
    <property type="entry name" value="Endonuclease/exonuclease/phosphatase"/>
    <property type="match status" value="1"/>
</dbReference>
<feature type="region of interest" description="Disordered" evidence="1">
    <location>
        <begin position="315"/>
        <end position="343"/>
    </location>
</feature>
<evidence type="ECO:0000259" key="3">
    <source>
        <dbReference type="Pfam" id="PF03372"/>
    </source>
</evidence>
<feature type="domain" description="Endonuclease/exonuclease/phosphatase" evidence="3">
    <location>
        <begin position="106"/>
        <end position="305"/>
    </location>
</feature>
<keyword evidence="2" id="KW-0812">Transmembrane</keyword>
<keyword evidence="2" id="KW-1133">Transmembrane helix</keyword>
<dbReference type="AlphaFoldDB" id="A0A7W9VUT2"/>
<gene>
    <name evidence="4" type="ORF">HNR59_001693</name>
</gene>
<organism evidence="4 5">
    <name type="scientific">Aquamicrobium lusatiense</name>
    <dbReference type="NCBI Taxonomy" id="89772"/>
    <lineage>
        <taxon>Bacteria</taxon>
        <taxon>Pseudomonadati</taxon>
        <taxon>Pseudomonadota</taxon>
        <taxon>Alphaproteobacteria</taxon>
        <taxon>Hyphomicrobiales</taxon>
        <taxon>Phyllobacteriaceae</taxon>
        <taxon>Aquamicrobium</taxon>
    </lineage>
</organism>
<comment type="caution">
    <text evidence="4">The sequence shown here is derived from an EMBL/GenBank/DDBJ whole genome shotgun (WGS) entry which is preliminary data.</text>
</comment>
<keyword evidence="5" id="KW-1185">Reference proteome</keyword>
<keyword evidence="4" id="KW-0540">Nuclease</keyword>
<dbReference type="SUPFAM" id="SSF56219">
    <property type="entry name" value="DNase I-like"/>
    <property type="match status" value="1"/>
</dbReference>
<dbReference type="Proteomes" id="UP000533306">
    <property type="component" value="Unassembled WGS sequence"/>
</dbReference>
<keyword evidence="4" id="KW-0269">Exonuclease</keyword>
<evidence type="ECO:0000313" key="4">
    <source>
        <dbReference type="EMBL" id="MBB6012348.1"/>
    </source>
</evidence>
<protein>
    <submittedName>
        <fullName evidence="4">Endonuclease/exonuclease/phosphatase (EEP) superfamily protein YafD</fullName>
    </submittedName>
</protein>
<dbReference type="InterPro" id="IPR036691">
    <property type="entry name" value="Endo/exonu/phosph_ase_sf"/>
</dbReference>
<accession>A0A7W9VUT2</accession>
<dbReference type="GO" id="GO:0004527">
    <property type="term" value="F:exonuclease activity"/>
    <property type="evidence" value="ECO:0007669"/>
    <property type="project" value="UniProtKB-KW"/>
</dbReference>
<name>A0A7W9VUT2_9HYPH</name>
<keyword evidence="2" id="KW-0472">Membrane</keyword>
<dbReference type="Pfam" id="PF03372">
    <property type="entry name" value="Exo_endo_phos"/>
    <property type="match status" value="1"/>
</dbReference>
<evidence type="ECO:0000313" key="5">
    <source>
        <dbReference type="Proteomes" id="UP000533306"/>
    </source>
</evidence>
<sequence length="343" mass="37302">MKSRLRSIATVILFGASLALLLGFLSSVHPAFDSFAHFRAHLAILTMAIALPLLFTPERLLALSALVFAVTSFSSILPFMRVPMVPAAAFAPKPADSAVYRLLEINLRYNNPTPEKVLSLIGRIQPDVVTLTEVGSMWEEKLALLKQAYPQQLICPRIRQPFSVAILSRRPLDESREARCAARLSLAVAPVDFGGTTIDVGAIHLGWPWPRPQARQIFRLEPHLAGLGDDAIVAGDLNAAPWSAAAASVAKAGGLMLIPSPGPTWIHRLLPKALLFAGLPIDNVFAKGSVIVHSSERLEDIGSDHVPLLVEFSIRPSSDEPEDEQESATVFLRQPLRRDSPSM</sequence>